<sequence length="288" mass="31732">MSEKVGRMVVSQSTHTQPSPHPAWFSVPAPPTKAGDTRLPGLLVLAIALLRASSADSFQLLERFYAAELTRPSPVRVNHTTVDDFADTRVADMPILNPYVVPPLVLDSDCGGQLRVLGGRVTGLSSLHRSESLIMRLATTVDLRTTLEMGPVDGVFAVLLSPGRIIGPPLQASIIYNTRRNLSFQAHAVTMNFSAGTDFKSGISSLQLLVLRKVHGLNASLDAIDSYGHVVNTFTSMLNRHAERLLRYLVEDVLRTYMDDTIRFVNFSAENLLRSYLPSQTLLKMYQL</sequence>
<protein>
    <submittedName>
        <fullName evidence="2">Uncharacterized protein</fullName>
    </submittedName>
</protein>
<proteinExistence type="predicted"/>
<reference evidence="2" key="1">
    <citation type="journal article" date="2020" name="Cell">
        <title>Large-Scale Comparative Analyses of Tick Genomes Elucidate Their Genetic Diversity and Vector Capacities.</title>
        <authorList>
            <consortium name="Tick Genome and Microbiome Consortium (TIGMIC)"/>
            <person name="Jia N."/>
            <person name="Wang J."/>
            <person name="Shi W."/>
            <person name="Du L."/>
            <person name="Sun Y."/>
            <person name="Zhan W."/>
            <person name="Jiang J.F."/>
            <person name="Wang Q."/>
            <person name="Zhang B."/>
            <person name="Ji P."/>
            <person name="Bell-Sakyi L."/>
            <person name="Cui X.M."/>
            <person name="Yuan T.T."/>
            <person name="Jiang B.G."/>
            <person name="Yang W.F."/>
            <person name="Lam T.T."/>
            <person name="Chang Q.C."/>
            <person name="Ding S.J."/>
            <person name="Wang X.J."/>
            <person name="Zhu J.G."/>
            <person name="Ruan X.D."/>
            <person name="Zhao L."/>
            <person name="Wei J.T."/>
            <person name="Ye R.Z."/>
            <person name="Que T.C."/>
            <person name="Du C.H."/>
            <person name="Zhou Y.H."/>
            <person name="Cheng J.X."/>
            <person name="Dai P.F."/>
            <person name="Guo W.B."/>
            <person name="Han X.H."/>
            <person name="Huang E.J."/>
            <person name="Li L.F."/>
            <person name="Wei W."/>
            <person name="Gao Y.C."/>
            <person name="Liu J.Z."/>
            <person name="Shao H.Z."/>
            <person name="Wang X."/>
            <person name="Wang C.C."/>
            <person name="Yang T.C."/>
            <person name="Huo Q.B."/>
            <person name="Li W."/>
            <person name="Chen H.Y."/>
            <person name="Chen S.E."/>
            <person name="Zhou L.G."/>
            <person name="Ni X.B."/>
            <person name="Tian J.H."/>
            <person name="Sheng Y."/>
            <person name="Liu T."/>
            <person name="Pan Y.S."/>
            <person name="Xia L.Y."/>
            <person name="Li J."/>
            <person name="Zhao F."/>
            <person name="Cao W.C."/>
        </authorList>
    </citation>
    <scope>NUCLEOTIDE SEQUENCE</scope>
    <source>
        <strain evidence="2">Rmic-2018</strain>
    </source>
</reference>
<dbReference type="AlphaFoldDB" id="A0A9J6CXR4"/>
<evidence type="ECO:0000313" key="2">
    <source>
        <dbReference type="EMBL" id="KAH7950674.1"/>
    </source>
</evidence>
<keyword evidence="3" id="KW-1185">Reference proteome</keyword>
<evidence type="ECO:0000256" key="1">
    <source>
        <dbReference type="SAM" id="MobiDB-lite"/>
    </source>
</evidence>
<dbReference type="EMBL" id="JABSTU010004973">
    <property type="protein sequence ID" value="KAH7950674.1"/>
    <property type="molecule type" value="Genomic_DNA"/>
</dbReference>
<evidence type="ECO:0000313" key="3">
    <source>
        <dbReference type="Proteomes" id="UP000821866"/>
    </source>
</evidence>
<reference evidence="2" key="2">
    <citation type="submission" date="2021-09" db="EMBL/GenBank/DDBJ databases">
        <authorList>
            <person name="Jia N."/>
            <person name="Wang J."/>
            <person name="Shi W."/>
            <person name="Du L."/>
            <person name="Sun Y."/>
            <person name="Zhan W."/>
            <person name="Jiang J."/>
            <person name="Wang Q."/>
            <person name="Zhang B."/>
            <person name="Ji P."/>
            <person name="Sakyi L.B."/>
            <person name="Cui X."/>
            <person name="Yuan T."/>
            <person name="Jiang B."/>
            <person name="Yang W."/>
            <person name="Lam T.T.-Y."/>
            <person name="Chang Q."/>
            <person name="Ding S."/>
            <person name="Wang X."/>
            <person name="Zhu J."/>
            <person name="Ruan X."/>
            <person name="Zhao L."/>
            <person name="Wei J."/>
            <person name="Que T."/>
            <person name="Du C."/>
            <person name="Cheng J."/>
            <person name="Dai P."/>
            <person name="Han X."/>
            <person name="Huang E."/>
            <person name="Gao Y."/>
            <person name="Liu J."/>
            <person name="Shao H."/>
            <person name="Ye R."/>
            <person name="Li L."/>
            <person name="Wei W."/>
            <person name="Wang X."/>
            <person name="Wang C."/>
            <person name="Huo Q."/>
            <person name="Li W."/>
            <person name="Guo W."/>
            <person name="Chen H."/>
            <person name="Chen S."/>
            <person name="Zhou L."/>
            <person name="Zhou L."/>
            <person name="Ni X."/>
            <person name="Tian J."/>
            <person name="Zhou Y."/>
            <person name="Sheng Y."/>
            <person name="Liu T."/>
            <person name="Pan Y."/>
            <person name="Xia L."/>
            <person name="Li J."/>
            <person name="Zhao F."/>
            <person name="Cao W."/>
        </authorList>
    </citation>
    <scope>NUCLEOTIDE SEQUENCE</scope>
    <source>
        <strain evidence="2">Rmic-2018</strain>
        <tissue evidence="2">Larvae</tissue>
    </source>
</reference>
<dbReference type="Proteomes" id="UP000821866">
    <property type="component" value="Unassembled WGS sequence"/>
</dbReference>
<accession>A0A9J6CXR4</accession>
<comment type="caution">
    <text evidence="2">The sequence shown here is derived from an EMBL/GenBank/DDBJ whole genome shotgun (WGS) entry which is preliminary data.</text>
</comment>
<gene>
    <name evidence="2" type="ORF">HPB51_028288</name>
</gene>
<organism evidence="2 3">
    <name type="scientific">Rhipicephalus microplus</name>
    <name type="common">Cattle tick</name>
    <name type="synonym">Boophilus microplus</name>
    <dbReference type="NCBI Taxonomy" id="6941"/>
    <lineage>
        <taxon>Eukaryota</taxon>
        <taxon>Metazoa</taxon>
        <taxon>Ecdysozoa</taxon>
        <taxon>Arthropoda</taxon>
        <taxon>Chelicerata</taxon>
        <taxon>Arachnida</taxon>
        <taxon>Acari</taxon>
        <taxon>Parasitiformes</taxon>
        <taxon>Ixodida</taxon>
        <taxon>Ixodoidea</taxon>
        <taxon>Ixodidae</taxon>
        <taxon>Rhipicephalinae</taxon>
        <taxon>Rhipicephalus</taxon>
        <taxon>Boophilus</taxon>
    </lineage>
</organism>
<name>A0A9J6CXR4_RHIMP</name>
<feature type="region of interest" description="Disordered" evidence="1">
    <location>
        <begin position="1"/>
        <end position="24"/>
    </location>
</feature>